<feature type="compositionally biased region" description="Polar residues" evidence="2">
    <location>
        <begin position="1"/>
        <end position="11"/>
    </location>
</feature>
<feature type="region of interest" description="Disordered" evidence="2">
    <location>
        <begin position="1"/>
        <end position="46"/>
    </location>
</feature>
<evidence type="ECO:0000256" key="2">
    <source>
        <dbReference type="SAM" id="MobiDB-lite"/>
    </source>
</evidence>
<proteinExistence type="predicted"/>
<evidence type="ECO:0000313" key="5">
    <source>
        <dbReference type="EMBL" id="WVZ86932.1"/>
    </source>
</evidence>
<gene>
    <name evidence="5" type="ORF">U9M48_033643</name>
</gene>
<dbReference type="InterPro" id="IPR043502">
    <property type="entry name" value="DNA/RNA_pol_sf"/>
</dbReference>
<keyword evidence="1" id="KW-0862">Zinc</keyword>
<keyword evidence="1" id="KW-0863">Zinc-finger</keyword>
<evidence type="ECO:0000256" key="1">
    <source>
        <dbReference type="PROSITE-ProRule" id="PRU00047"/>
    </source>
</evidence>
<dbReference type="Proteomes" id="UP001341281">
    <property type="component" value="Chromosome 07"/>
</dbReference>
<organism evidence="5 6">
    <name type="scientific">Paspalum notatum var. saurae</name>
    <dbReference type="NCBI Taxonomy" id="547442"/>
    <lineage>
        <taxon>Eukaryota</taxon>
        <taxon>Viridiplantae</taxon>
        <taxon>Streptophyta</taxon>
        <taxon>Embryophyta</taxon>
        <taxon>Tracheophyta</taxon>
        <taxon>Spermatophyta</taxon>
        <taxon>Magnoliopsida</taxon>
        <taxon>Liliopsida</taxon>
        <taxon>Poales</taxon>
        <taxon>Poaceae</taxon>
        <taxon>PACMAD clade</taxon>
        <taxon>Panicoideae</taxon>
        <taxon>Andropogonodae</taxon>
        <taxon>Paspaleae</taxon>
        <taxon>Paspalinae</taxon>
        <taxon>Paspalum</taxon>
    </lineage>
</organism>
<name>A0AAQ3UAL6_PASNO</name>
<dbReference type="PANTHER" id="PTHR33170:SF8">
    <property type="entry name" value="OS07G0485366 PROTEIN"/>
    <property type="match status" value="1"/>
</dbReference>
<feature type="compositionally biased region" description="Polar residues" evidence="2">
    <location>
        <begin position="28"/>
        <end position="38"/>
    </location>
</feature>
<sequence length="892" mass="98632">MGGQSINQALGSQAGHADKATHEEEAPDQTQQANTLPGTNAKAKKPKPPLCFRCKLSGHVNDDCKAVLDCVVCNKKNSHAVAKCPLLKLPKPDASFFGFGNNELGFFRIPEFDYKLETPDPAPTALIKVTGGRLSAEAVQLELARFITKDWVWEALPHSEDSFLVVFPSMEELKRMADVDFTLKNHGVTLNISEWRDASDVTPSYQLDEVWVYVKGVPHAWRHYLGFWALGSVIGATLEVDMYTYRKMGVIRLLVGMMSRDPLPLSTDIVFDRKGYEITFEVEEENFTPAAPVLFLDGPDTDGAGGLDKENGPNDKSPEHASKKQKKEEMGGGSGSQSGGNDIPMLDAAAHIPSEPAKDHIPLVLKKFPMLQKIALTPMCTHKLARSREDLRMQKPAAAGPSLASSFCVRGETENKDCNSFLRKNAEVQPGGSELESVSTKSPAEAAEVQNDLFEGPGNTSPVAVDPCMGKDDILVEMVKQGRVETASAPCRVSATPVLENGNEQLAENFCHLGTDEDSTLKAMRKASRRNLDGDLCGLKMAGPVLQPVSTSPLWQSQPDSFDLREIDLTGRQFTWANSLPKPTYEKLDRALMATEWEFKYPLVTVQALDRGVSDHTPLLLDTGTPAFFGSNRQFKFELNWLQREGFYDSVKEIWLKTNKGRNSVQRWNNKLSALRRFLRGWAAQTDGEYKKKKLELQSTICSLDVEAEVRDLNEDEHTLRMKGFSSKWISWIQSFISGGSVAVNANDDIGHYFQTKKGLRQGDPLSPLLFNIMVDMLKVFISRAKLDGQIEGVIPHLVDGGLSILQYADDTILFMEHDLDKARNMKLLLYAFELASGLKINFHKSYPFGDTLAFELGYPSETGIAAGGCRRIATFGADGHGIFFPGTWVAI</sequence>
<evidence type="ECO:0008006" key="7">
    <source>
        <dbReference type="Google" id="ProtNLM"/>
    </source>
</evidence>
<dbReference type="PANTHER" id="PTHR33170">
    <property type="entry name" value="DUF4283 DOMAIN-CONTAINING PROTEIN-RELATED"/>
    <property type="match status" value="1"/>
</dbReference>
<dbReference type="InterPro" id="IPR000477">
    <property type="entry name" value="RT_dom"/>
</dbReference>
<dbReference type="SUPFAM" id="SSF56672">
    <property type="entry name" value="DNA/RNA polymerases"/>
    <property type="match status" value="1"/>
</dbReference>
<dbReference type="AlphaFoldDB" id="A0AAQ3UAL6"/>
<dbReference type="GO" id="GO:0003676">
    <property type="term" value="F:nucleic acid binding"/>
    <property type="evidence" value="ECO:0007669"/>
    <property type="project" value="InterPro"/>
</dbReference>
<feature type="domain" description="Reverse transcriptase" evidence="4">
    <location>
        <begin position="636"/>
        <end position="861"/>
    </location>
</feature>
<dbReference type="PROSITE" id="PS50878">
    <property type="entry name" value="RT_POL"/>
    <property type="match status" value="1"/>
</dbReference>
<feature type="region of interest" description="Disordered" evidence="2">
    <location>
        <begin position="291"/>
        <end position="346"/>
    </location>
</feature>
<dbReference type="GO" id="GO:0008270">
    <property type="term" value="F:zinc ion binding"/>
    <property type="evidence" value="ECO:0007669"/>
    <property type="project" value="UniProtKB-KW"/>
</dbReference>
<keyword evidence="6" id="KW-1185">Reference proteome</keyword>
<dbReference type="EMBL" id="CP144751">
    <property type="protein sequence ID" value="WVZ86932.1"/>
    <property type="molecule type" value="Genomic_DNA"/>
</dbReference>
<dbReference type="InterPro" id="IPR001878">
    <property type="entry name" value="Znf_CCHC"/>
</dbReference>
<dbReference type="Pfam" id="PF00078">
    <property type="entry name" value="RVT_1"/>
    <property type="match status" value="1"/>
</dbReference>
<evidence type="ECO:0000259" key="3">
    <source>
        <dbReference type="PROSITE" id="PS50158"/>
    </source>
</evidence>
<evidence type="ECO:0000259" key="4">
    <source>
        <dbReference type="PROSITE" id="PS50878"/>
    </source>
</evidence>
<accession>A0AAQ3UAL6</accession>
<evidence type="ECO:0000313" key="6">
    <source>
        <dbReference type="Proteomes" id="UP001341281"/>
    </source>
</evidence>
<dbReference type="PROSITE" id="PS50158">
    <property type="entry name" value="ZF_CCHC"/>
    <property type="match status" value="1"/>
</dbReference>
<feature type="compositionally biased region" description="Basic and acidic residues" evidence="2">
    <location>
        <begin position="307"/>
        <end position="330"/>
    </location>
</feature>
<reference evidence="5 6" key="1">
    <citation type="submission" date="2024-02" db="EMBL/GenBank/DDBJ databases">
        <title>High-quality chromosome-scale genome assembly of Pensacola bahiagrass (Paspalum notatum Flugge var. saurae).</title>
        <authorList>
            <person name="Vega J.M."/>
            <person name="Podio M."/>
            <person name="Orjuela J."/>
            <person name="Siena L.A."/>
            <person name="Pessino S.C."/>
            <person name="Combes M.C."/>
            <person name="Mariac C."/>
            <person name="Albertini E."/>
            <person name="Pupilli F."/>
            <person name="Ortiz J.P.A."/>
            <person name="Leblanc O."/>
        </authorList>
    </citation>
    <scope>NUCLEOTIDE SEQUENCE [LARGE SCALE GENOMIC DNA]</scope>
    <source>
        <strain evidence="5">R1</strain>
        <tissue evidence="5">Leaf</tissue>
    </source>
</reference>
<protein>
    <recommendedName>
        <fullName evidence="7">CCHC-type domain-containing protein</fullName>
    </recommendedName>
</protein>
<feature type="domain" description="CCHC-type" evidence="3">
    <location>
        <begin position="51"/>
        <end position="65"/>
    </location>
</feature>
<keyword evidence="1" id="KW-0479">Metal-binding</keyword>
<dbReference type="Gene3D" id="4.10.60.10">
    <property type="entry name" value="Zinc finger, CCHC-type"/>
    <property type="match status" value="1"/>
</dbReference>